<evidence type="ECO:0000259" key="3">
    <source>
        <dbReference type="Pfam" id="PF01464"/>
    </source>
</evidence>
<dbReference type="PANTHER" id="PTHR37423">
    <property type="entry name" value="SOLUBLE LYTIC MUREIN TRANSGLYCOSYLASE-RELATED"/>
    <property type="match status" value="1"/>
</dbReference>
<name>A0ABW5M451_9BACT</name>
<comment type="caution">
    <text evidence="4">The sequence shown here is derived from an EMBL/GenBank/DDBJ whole genome shotgun (WGS) entry which is preliminary data.</text>
</comment>
<dbReference type="RefSeq" id="WP_381522322.1">
    <property type="nucleotide sequence ID" value="NZ_JBHULN010000005.1"/>
</dbReference>
<feature type="domain" description="Transglycosylase SLT" evidence="3">
    <location>
        <begin position="102"/>
        <end position="201"/>
    </location>
</feature>
<evidence type="ECO:0000256" key="2">
    <source>
        <dbReference type="SAM" id="SignalP"/>
    </source>
</evidence>
<accession>A0ABW5M451</accession>
<proteinExistence type="inferred from homology"/>
<comment type="similarity">
    <text evidence="1">Belongs to the transglycosylase Slt family.</text>
</comment>
<dbReference type="Proteomes" id="UP001597469">
    <property type="component" value="Unassembled WGS sequence"/>
</dbReference>
<feature type="chain" id="PRO_5046519581" evidence="2">
    <location>
        <begin position="21"/>
        <end position="429"/>
    </location>
</feature>
<dbReference type="InterPro" id="IPR008258">
    <property type="entry name" value="Transglycosylase_SLT_dom_1"/>
</dbReference>
<gene>
    <name evidence="4" type="ORF">ACFSUS_10630</name>
</gene>
<evidence type="ECO:0000313" key="4">
    <source>
        <dbReference type="EMBL" id="MFD2571091.1"/>
    </source>
</evidence>
<organism evidence="4 5">
    <name type="scientific">Spirosoma soli</name>
    <dbReference type="NCBI Taxonomy" id="1770529"/>
    <lineage>
        <taxon>Bacteria</taxon>
        <taxon>Pseudomonadati</taxon>
        <taxon>Bacteroidota</taxon>
        <taxon>Cytophagia</taxon>
        <taxon>Cytophagales</taxon>
        <taxon>Cytophagaceae</taxon>
        <taxon>Spirosoma</taxon>
    </lineage>
</organism>
<sequence length="429" mass="47347">MTKYLLLVAAGIGCSFTRLSAVAQPATNFIALHTETSAAIKPTKGIAAEPIDFCGENIPTTHPDITARWTRTLNHQAALAGSLTLLKRRAAVVFPFIEPILKQYRIPSDFKFLPLLESAVTNRAVSRRGAAGFWQLMPQTAQSLGLSISHRRDERFNLKKATHAACRYLNELYDQLGSWMLVATAYNAGPNYIQQLSRQYPNRHPMALPYRAPETKAYLFQAVAVKELLTHPQAYRDRLSTRHLAALSEDQLPMAAAERADILASFDMNESAMSPLTGQADAAPAFIADSTTNVVLLIDDGLEPGNERESEPADSVHHASEPVVAAPINRLITRSMSEGTLTEGQLCIFQVVQPIKIDERSFNVGDLIHAHIDVIDAASGRVFLHTDRLTTALTQETVPLKLVATEHPHQPGVALPTRLENWKLEWEQL</sequence>
<keyword evidence="5" id="KW-1185">Reference proteome</keyword>
<dbReference type="Pfam" id="PF01464">
    <property type="entry name" value="SLT"/>
    <property type="match status" value="1"/>
</dbReference>
<keyword evidence="2" id="KW-0732">Signal</keyword>
<dbReference type="PANTHER" id="PTHR37423:SF2">
    <property type="entry name" value="MEMBRANE-BOUND LYTIC MUREIN TRANSGLYCOSYLASE C"/>
    <property type="match status" value="1"/>
</dbReference>
<dbReference type="CDD" id="cd16894">
    <property type="entry name" value="MltD-like"/>
    <property type="match status" value="1"/>
</dbReference>
<dbReference type="SUPFAM" id="SSF53955">
    <property type="entry name" value="Lysozyme-like"/>
    <property type="match status" value="1"/>
</dbReference>
<dbReference type="InterPro" id="IPR023346">
    <property type="entry name" value="Lysozyme-like_dom_sf"/>
</dbReference>
<evidence type="ECO:0000256" key="1">
    <source>
        <dbReference type="ARBA" id="ARBA00007734"/>
    </source>
</evidence>
<protein>
    <submittedName>
        <fullName evidence="4">Lytic transglycosylase domain-containing protein</fullName>
    </submittedName>
</protein>
<feature type="signal peptide" evidence="2">
    <location>
        <begin position="1"/>
        <end position="20"/>
    </location>
</feature>
<dbReference type="EMBL" id="JBHULN010000005">
    <property type="protein sequence ID" value="MFD2571091.1"/>
    <property type="molecule type" value="Genomic_DNA"/>
</dbReference>
<reference evidence="5" key="1">
    <citation type="journal article" date="2019" name="Int. J. Syst. Evol. Microbiol.">
        <title>The Global Catalogue of Microorganisms (GCM) 10K type strain sequencing project: providing services to taxonomists for standard genome sequencing and annotation.</title>
        <authorList>
            <consortium name="The Broad Institute Genomics Platform"/>
            <consortium name="The Broad Institute Genome Sequencing Center for Infectious Disease"/>
            <person name="Wu L."/>
            <person name="Ma J."/>
        </authorList>
    </citation>
    <scope>NUCLEOTIDE SEQUENCE [LARGE SCALE GENOMIC DNA]</scope>
    <source>
        <strain evidence="5">KCTC 42805</strain>
    </source>
</reference>
<dbReference type="Gene3D" id="1.10.530.10">
    <property type="match status" value="1"/>
</dbReference>
<evidence type="ECO:0000313" key="5">
    <source>
        <dbReference type="Proteomes" id="UP001597469"/>
    </source>
</evidence>